<proteinExistence type="predicted"/>
<keyword evidence="2" id="KW-1185">Reference proteome</keyword>
<accession>A0A6G9Y7A0</accession>
<dbReference type="KEGG" id="nah:F5544_05390"/>
<sequence>MNIPSTPTRVSLYCSAKDLVPHKVAEFDWDPATGVSLTVLDTEWARLAEEYYVNGIRSLAEQQLVRPDEPEVFMRALVQPSRLTYYQFVDESANPSGE</sequence>
<evidence type="ECO:0000313" key="2">
    <source>
        <dbReference type="Proteomes" id="UP000503540"/>
    </source>
</evidence>
<dbReference type="Proteomes" id="UP000503540">
    <property type="component" value="Chromosome"/>
</dbReference>
<protein>
    <submittedName>
        <fullName evidence="1">Uncharacterized protein</fullName>
    </submittedName>
</protein>
<dbReference type="AlphaFoldDB" id="A0A6G9Y7A0"/>
<reference evidence="1 2" key="1">
    <citation type="journal article" date="2019" name="ACS Chem. Biol.">
        <title>Identification and Mobilization of a Cryptic Antibiotic Biosynthesis Gene Locus from a Human-Pathogenic Nocardia Isolate.</title>
        <authorList>
            <person name="Herisse M."/>
            <person name="Ishida K."/>
            <person name="Porter J.L."/>
            <person name="Howden B."/>
            <person name="Hertweck C."/>
            <person name="Stinear T.P."/>
            <person name="Pidot S.J."/>
        </authorList>
    </citation>
    <scope>NUCLEOTIDE SEQUENCE [LARGE SCALE GENOMIC DNA]</scope>
    <source>
        <strain evidence="1 2">AUSMDU00012717</strain>
    </source>
</reference>
<organism evidence="1 2">
    <name type="scientific">Nocardia arthritidis</name>
    <dbReference type="NCBI Taxonomy" id="228602"/>
    <lineage>
        <taxon>Bacteria</taxon>
        <taxon>Bacillati</taxon>
        <taxon>Actinomycetota</taxon>
        <taxon>Actinomycetes</taxon>
        <taxon>Mycobacteriales</taxon>
        <taxon>Nocardiaceae</taxon>
        <taxon>Nocardia</taxon>
    </lineage>
</organism>
<gene>
    <name evidence="1" type="ORF">F5544_05390</name>
</gene>
<dbReference type="EMBL" id="CP046172">
    <property type="protein sequence ID" value="QIS08990.1"/>
    <property type="molecule type" value="Genomic_DNA"/>
</dbReference>
<evidence type="ECO:0000313" key="1">
    <source>
        <dbReference type="EMBL" id="QIS08990.1"/>
    </source>
</evidence>
<dbReference type="RefSeq" id="WP_167472156.1">
    <property type="nucleotide sequence ID" value="NZ_CP046172.1"/>
</dbReference>
<name>A0A6G9Y7A0_9NOCA</name>